<feature type="coiled-coil region" evidence="7">
    <location>
        <begin position="84"/>
        <end position="118"/>
    </location>
</feature>
<dbReference type="RefSeq" id="WP_097553271.1">
    <property type="nucleotide sequence ID" value="NZ_PCMW01000007.1"/>
</dbReference>
<name>A0A2H3KGJ1_9FLAO</name>
<evidence type="ECO:0000256" key="5">
    <source>
        <dbReference type="PIRSR" id="PIRSR000349-1"/>
    </source>
</evidence>
<dbReference type="GO" id="GO:0046872">
    <property type="term" value="F:metal ion binding"/>
    <property type="evidence" value="ECO:0007669"/>
    <property type="project" value="UniProtKB-KW"/>
</dbReference>
<dbReference type="Gene3D" id="3.55.40.20">
    <property type="entry name" value="Iron/manganese superoxide dismutase, C-terminal domain"/>
    <property type="match status" value="1"/>
</dbReference>
<feature type="binding site" evidence="5">
    <location>
        <position position="212"/>
    </location>
    <ligand>
        <name>Mn(2+)</name>
        <dbReference type="ChEBI" id="CHEBI:29035"/>
    </ligand>
</feature>
<feature type="domain" description="Manganese/iron superoxide dismutase N-terminal" evidence="8">
    <location>
        <begin position="50"/>
        <end position="131"/>
    </location>
</feature>
<keyword evidence="4 6" id="KW-0560">Oxidoreductase</keyword>
<organism evidence="10 11">
    <name type="scientific">Flavobacterium branchiophilum</name>
    <dbReference type="NCBI Taxonomy" id="55197"/>
    <lineage>
        <taxon>Bacteria</taxon>
        <taxon>Pseudomonadati</taxon>
        <taxon>Bacteroidota</taxon>
        <taxon>Flavobacteriia</taxon>
        <taxon>Flavobacteriales</taxon>
        <taxon>Flavobacteriaceae</taxon>
        <taxon>Flavobacterium</taxon>
    </lineage>
</organism>
<comment type="similarity">
    <text evidence="1 6">Belongs to the iron/manganese superoxide dismutase family.</text>
</comment>
<comment type="caution">
    <text evidence="10">The sequence shown here is derived from an EMBL/GenBank/DDBJ whole genome shotgun (WGS) entry which is preliminary data.</text>
</comment>
<reference evidence="10 11" key="1">
    <citation type="submission" date="2017-09" db="EMBL/GenBank/DDBJ databases">
        <title>Whole genomes of Flavobacteriaceae.</title>
        <authorList>
            <person name="Stine C."/>
            <person name="Li C."/>
            <person name="Tadesse D."/>
        </authorList>
    </citation>
    <scope>NUCLEOTIDE SEQUENCE [LARGE SCALE GENOMIC DNA]</scope>
    <source>
        <strain evidence="10 11">ATCC 35036</strain>
    </source>
</reference>
<sequence length="251" mass="28762">MKILKLFFCLLVLQSCHKKKLTEVVEVPLPTTQETTKIGNPNDVNAVEGTFKLLKLSYNYDAFEPSIDARTMEIHYSKHYVNYLNNLNKAIANTENQTKSLEELLINLDVKNEDLKNNLGGVYNHNLYFESIGGKKNQIPKDTLSGAINKSFGSFENFTSVFKSTASKQFGSGWTFLIITKKGMLEVVNSQNQDNPLMPNAIVKGKPILAIDLWEHAYYLNYQNKRNQYIDAFFNIINWENIARNYEESLK</sequence>
<dbReference type="InterPro" id="IPR036314">
    <property type="entry name" value="SOD_C_sf"/>
</dbReference>
<dbReference type="PRINTS" id="PR01703">
    <property type="entry name" value="MNSODISMTASE"/>
</dbReference>
<dbReference type="PANTHER" id="PTHR43595:SF2">
    <property type="entry name" value="SMALL RIBOSOMAL SUBUNIT PROTEIN MS42"/>
    <property type="match status" value="1"/>
</dbReference>
<dbReference type="Proteomes" id="UP000220828">
    <property type="component" value="Unassembled WGS sequence"/>
</dbReference>
<evidence type="ECO:0000256" key="3">
    <source>
        <dbReference type="ARBA" id="ARBA00022723"/>
    </source>
</evidence>
<gene>
    <name evidence="10" type="ORF">B0A77_01220</name>
</gene>
<dbReference type="SUPFAM" id="SSF46609">
    <property type="entry name" value="Fe,Mn superoxide dismutase (SOD), N-terminal domain"/>
    <property type="match status" value="1"/>
</dbReference>
<dbReference type="EMBL" id="PCMW01000007">
    <property type="protein sequence ID" value="PDS26864.1"/>
    <property type="molecule type" value="Genomic_DNA"/>
</dbReference>
<feature type="domain" description="Manganese/iron superoxide dismutase C-terminal" evidence="9">
    <location>
        <begin position="141"/>
        <end position="244"/>
    </location>
</feature>
<evidence type="ECO:0000256" key="1">
    <source>
        <dbReference type="ARBA" id="ARBA00008714"/>
    </source>
</evidence>
<dbReference type="InterPro" id="IPR019832">
    <property type="entry name" value="Mn/Fe_SOD_C"/>
</dbReference>
<evidence type="ECO:0000259" key="9">
    <source>
        <dbReference type="Pfam" id="PF02777"/>
    </source>
</evidence>
<evidence type="ECO:0000256" key="2">
    <source>
        <dbReference type="ARBA" id="ARBA00012682"/>
    </source>
</evidence>
<proteinExistence type="inferred from homology"/>
<dbReference type="GO" id="GO:0004784">
    <property type="term" value="F:superoxide dismutase activity"/>
    <property type="evidence" value="ECO:0007669"/>
    <property type="project" value="UniProtKB-EC"/>
</dbReference>
<feature type="binding site" evidence="5">
    <location>
        <position position="75"/>
    </location>
    <ligand>
        <name>Mn(2+)</name>
        <dbReference type="ChEBI" id="CHEBI:29035"/>
    </ligand>
</feature>
<accession>A0A2H3KGJ1</accession>
<evidence type="ECO:0000256" key="7">
    <source>
        <dbReference type="SAM" id="Coils"/>
    </source>
</evidence>
<keyword evidence="7" id="KW-0175">Coiled coil</keyword>
<dbReference type="InterPro" id="IPR019833">
    <property type="entry name" value="Mn/Fe_SOD_BS"/>
</dbReference>
<feature type="binding site" evidence="5">
    <location>
        <position position="216"/>
    </location>
    <ligand>
        <name>Mn(2+)</name>
        <dbReference type="ChEBI" id="CHEBI:29035"/>
    </ligand>
</feature>
<evidence type="ECO:0000259" key="8">
    <source>
        <dbReference type="Pfam" id="PF00081"/>
    </source>
</evidence>
<dbReference type="PIRSF" id="PIRSF000349">
    <property type="entry name" value="SODismutase"/>
    <property type="match status" value="1"/>
</dbReference>
<dbReference type="EC" id="1.15.1.1" evidence="2 6"/>
<evidence type="ECO:0000256" key="4">
    <source>
        <dbReference type="ARBA" id="ARBA00023002"/>
    </source>
</evidence>
<dbReference type="PROSITE" id="PS51257">
    <property type="entry name" value="PROKAR_LIPOPROTEIN"/>
    <property type="match status" value="1"/>
</dbReference>
<dbReference type="InterPro" id="IPR001189">
    <property type="entry name" value="Mn/Fe_SOD"/>
</dbReference>
<dbReference type="AlphaFoldDB" id="A0A2H3KGJ1"/>
<dbReference type="SUPFAM" id="SSF54719">
    <property type="entry name" value="Fe,Mn superoxide dismutase (SOD), C-terminal domain"/>
    <property type="match status" value="1"/>
</dbReference>
<dbReference type="GO" id="GO:0005737">
    <property type="term" value="C:cytoplasm"/>
    <property type="evidence" value="ECO:0007669"/>
    <property type="project" value="TreeGrafter"/>
</dbReference>
<keyword evidence="3 5" id="KW-0479">Metal-binding</keyword>
<dbReference type="PROSITE" id="PS00088">
    <property type="entry name" value="SOD_MN"/>
    <property type="match status" value="1"/>
</dbReference>
<comment type="function">
    <text evidence="6">Destroys radicals which are normally produced within the cells and which are toxic to biological systems.</text>
</comment>
<comment type="catalytic activity">
    <reaction evidence="6">
        <text>2 superoxide + 2 H(+) = H2O2 + O2</text>
        <dbReference type="Rhea" id="RHEA:20696"/>
        <dbReference type="ChEBI" id="CHEBI:15378"/>
        <dbReference type="ChEBI" id="CHEBI:15379"/>
        <dbReference type="ChEBI" id="CHEBI:16240"/>
        <dbReference type="ChEBI" id="CHEBI:18421"/>
        <dbReference type="EC" id="1.15.1.1"/>
    </reaction>
</comment>
<dbReference type="Pfam" id="PF00081">
    <property type="entry name" value="Sod_Fe_N"/>
    <property type="match status" value="1"/>
</dbReference>
<dbReference type="Pfam" id="PF02777">
    <property type="entry name" value="Sod_Fe_C"/>
    <property type="match status" value="1"/>
</dbReference>
<dbReference type="OrthoDB" id="9803125at2"/>
<dbReference type="Gene3D" id="1.10.287.990">
    <property type="entry name" value="Fe,Mn superoxide dismutase (SOD) domain"/>
    <property type="match status" value="1"/>
</dbReference>
<feature type="binding site" evidence="5">
    <location>
        <position position="125"/>
    </location>
    <ligand>
        <name>Mn(2+)</name>
        <dbReference type="ChEBI" id="CHEBI:29035"/>
    </ligand>
</feature>
<evidence type="ECO:0000313" key="10">
    <source>
        <dbReference type="EMBL" id="PDS26864.1"/>
    </source>
</evidence>
<dbReference type="PANTHER" id="PTHR43595">
    <property type="entry name" value="37S RIBOSOMAL PROTEIN S26, MITOCHONDRIAL"/>
    <property type="match status" value="1"/>
</dbReference>
<dbReference type="InterPro" id="IPR019831">
    <property type="entry name" value="Mn/Fe_SOD_N"/>
</dbReference>
<dbReference type="InterPro" id="IPR036324">
    <property type="entry name" value="Mn/Fe_SOD_N_sf"/>
</dbReference>
<protein>
    <recommendedName>
        <fullName evidence="2 6">Superoxide dismutase</fullName>
        <ecNumber evidence="2 6">1.15.1.1</ecNumber>
    </recommendedName>
</protein>
<evidence type="ECO:0000256" key="6">
    <source>
        <dbReference type="RuleBase" id="RU000414"/>
    </source>
</evidence>
<evidence type="ECO:0000313" key="11">
    <source>
        <dbReference type="Proteomes" id="UP000220828"/>
    </source>
</evidence>